<evidence type="ECO:0000259" key="2">
    <source>
        <dbReference type="Pfam" id="PF20233"/>
    </source>
</evidence>
<dbReference type="EMBL" id="FJOG01000048">
    <property type="protein sequence ID" value="CZR67843.1"/>
    <property type="molecule type" value="Genomic_DNA"/>
</dbReference>
<organism evidence="3 4">
    <name type="scientific">Phialocephala subalpina</name>
    <dbReference type="NCBI Taxonomy" id="576137"/>
    <lineage>
        <taxon>Eukaryota</taxon>
        <taxon>Fungi</taxon>
        <taxon>Dikarya</taxon>
        <taxon>Ascomycota</taxon>
        <taxon>Pezizomycotina</taxon>
        <taxon>Leotiomycetes</taxon>
        <taxon>Helotiales</taxon>
        <taxon>Mollisiaceae</taxon>
        <taxon>Phialocephala</taxon>
        <taxon>Phialocephala fortinii species complex</taxon>
    </lineage>
</organism>
<sequence length="315" mass="34643">MDGNWRLRRGNAYNQRTIPGAHVVPAPRPPQIVGEEGFRPVPPGRRPVVLPQPPLGLGDAPIPPPVPYTAPRGFDTRRRPPPSPYRAFGTRHGREELREALKPGTVIYATMHNEDFVKPEDIMSPDRHQSLSYIGGWVYSKKRKFIVIKQYTRHFIALPIYTNGGQGLAAHQDELDDWIGVRDSTAENPPASESNHANVIYTMLEAHRHRPEPWFHMLNKSHAKLTHPASFRSDVECEIEGHIADEKDVARLIKLFYKDAPKEEVVVAAPTGAANKDTFKGGGEGEVGENGARSTGGNAAAEGTNSAESAGGDHS</sequence>
<proteinExistence type="predicted"/>
<accession>A0A1L7XS19</accession>
<evidence type="ECO:0000313" key="3">
    <source>
        <dbReference type="EMBL" id="CZR67843.1"/>
    </source>
</evidence>
<dbReference type="Proteomes" id="UP000184330">
    <property type="component" value="Unassembled WGS sequence"/>
</dbReference>
<gene>
    <name evidence="3" type="ORF">PAC_17742</name>
</gene>
<dbReference type="InterPro" id="IPR046497">
    <property type="entry name" value="DUF6590"/>
</dbReference>
<feature type="domain" description="DUF6590" evidence="2">
    <location>
        <begin position="102"/>
        <end position="209"/>
    </location>
</feature>
<feature type="region of interest" description="Disordered" evidence="1">
    <location>
        <begin position="273"/>
        <end position="315"/>
    </location>
</feature>
<dbReference type="Pfam" id="PF20233">
    <property type="entry name" value="DUF6590"/>
    <property type="match status" value="1"/>
</dbReference>
<dbReference type="AlphaFoldDB" id="A0A1L7XS19"/>
<dbReference type="OrthoDB" id="3438983at2759"/>
<name>A0A1L7XS19_9HELO</name>
<feature type="compositionally biased region" description="Polar residues" evidence="1">
    <location>
        <begin position="292"/>
        <end position="308"/>
    </location>
</feature>
<evidence type="ECO:0000256" key="1">
    <source>
        <dbReference type="SAM" id="MobiDB-lite"/>
    </source>
</evidence>
<keyword evidence="4" id="KW-1185">Reference proteome</keyword>
<evidence type="ECO:0000313" key="4">
    <source>
        <dbReference type="Proteomes" id="UP000184330"/>
    </source>
</evidence>
<reference evidence="3 4" key="1">
    <citation type="submission" date="2016-03" db="EMBL/GenBank/DDBJ databases">
        <authorList>
            <person name="Ploux O."/>
        </authorList>
    </citation>
    <scope>NUCLEOTIDE SEQUENCE [LARGE SCALE GENOMIC DNA]</scope>
    <source>
        <strain evidence="3 4">UAMH 11012</strain>
    </source>
</reference>
<protein>
    <recommendedName>
        <fullName evidence="2">DUF6590 domain-containing protein</fullName>
    </recommendedName>
</protein>